<protein>
    <recommendedName>
        <fullName evidence="1">ORC1/DEAH AAA+ ATPase domain-containing protein</fullName>
    </recommendedName>
</protein>
<gene>
    <name evidence="2" type="ORF">B1B_09193</name>
</gene>
<dbReference type="Gene3D" id="1.10.8.60">
    <property type="match status" value="1"/>
</dbReference>
<evidence type="ECO:0000259" key="1">
    <source>
        <dbReference type="Pfam" id="PF13401"/>
    </source>
</evidence>
<dbReference type="SUPFAM" id="SSF52540">
    <property type="entry name" value="P-loop containing nucleoside triphosphate hydrolases"/>
    <property type="match status" value="1"/>
</dbReference>
<dbReference type="InterPro" id="IPR049945">
    <property type="entry name" value="AAA_22"/>
</dbReference>
<comment type="caution">
    <text evidence="2">The sequence shown here is derived from an EMBL/GenBank/DDBJ whole genome shotgun (WGS) entry which is preliminary data.</text>
</comment>
<dbReference type="Gene3D" id="3.40.50.300">
    <property type="entry name" value="P-loop containing nucleotide triphosphate hydrolases"/>
    <property type="match status" value="1"/>
</dbReference>
<sequence>MSAIVHPEALLDQWVPPVAIGRAPEIEAIVNRAESSQEGPSHPGIVAVLGPAGSGTSVVARWAARRLADRCRARSADGRVRIVHVPTRLYRSPHGIACALVRSYDEGLDGRGFPWGELLAGFLRRVRRDGRPTVTVLDDVRLAGPDLLRLIRALGEPDRFLPEGEPGLPPFYTILAGTPEGIRLGGRAELGRWARAATVELTPYSEYRLREIVADRMVRATDRAADLRKAAEIAQRSFREGGGARQAIDLLRREFGVREGFQESQGSSVAGSPLEPHLQQALTAALSEGSCDVGELHRWEMLCAHRAGRPPLATTTFWRRLVDLERRGWLQREVRCGGLGGSRTRLVARRPVSEWVTARPVRGTHPDEGIVSSAGMPA</sequence>
<dbReference type="AlphaFoldDB" id="T1AEG2"/>
<dbReference type="InterPro" id="IPR027417">
    <property type="entry name" value="P-loop_NTPase"/>
</dbReference>
<accession>T1AEG2</accession>
<evidence type="ECO:0000313" key="2">
    <source>
        <dbReference type="EMBL" id="EQD55507.1"/>
    </source>
</evidence>
<dbReference type="EMBL" id="AUZY01006047">
    <property type="protein sequence ID" value="EQD55507.1"/>
    <property type="molecule type" value="Genomic_DNA"/>
</dbReference>
<name>T1AEG2_9ZZZZ</name>
<dbReference type="GO" id="GO:0016887">
    <property type="term" value="F:ATP hydrolysis activity"/>
    <property type="evidence" value="ECO:0007669"/>
    <property type="project" value="InterPro"/>
</dbReference>
<feature type="domain" description="ORC1/DEAH AAA+ ATPase" evidence="1">
    <location>
        <begin position="41"/>
        <end position="163"/>
    </location>
</feature>
<organism evidence="2">
    <name type="scientific">mine drainage metagenome</name>
    <dbReference type="NCBI Taxonomy" id="410659"/>
    <lineage>
        <taxon>unclassified sequences</taxon>
        <taxon>metagenomes</taxon>
        <taxon>ecological metagenomes</taxon>
    </lineage>
</organism>
<reference evidence="2" key="1">
    <citation type="submission" date="2013-08" db="EMBL/GenBank/DDBJ databases">
        <authorList>
            <person name="Mendez C."/>
            <person name="Richter M."/>
            <person name="Ferrer M."/>
            <person name="Sanchez J."/>
        </authorList>
    </citation>
    <scope>NUCLEOTIDE SEQUENCE</scope>
</reference>
<dbReference type="Pfam" id="PF13401">
    <property type="entry name" value="AAA_22"/>
    <property type="match status" value="1"/>
</dbReference>
<reference evidence="2" key="2">
    <citation type="journal article" date="2014" name="ISME J.">
        <title>Microbial stratification in low pH oxic and suboxic macroscopic growths along an acid mine drainage.</title>
        <authorList>
            <person name="Mendez-Garcia C."/>
            <person name="Mesa V."/>
            <person name="Sprenger R.R."/>
            <person name="Richter M."/>
            <person name="Diez M.S."/>
            <person name="Solano J."/>
            <person name="Bargiela R."/>
            <person name="Golyshina O.V."/>
            <person name="Manteca A."/>
            <person name="Ramos J.L."/>
            <person name="Gallego J.R."/>
            <person name="Llorente I."/>
            <person name="Martins Dos Santos V.A."/>
            <person name="Jensen O.N."/>
            <person name="Pelaez A.I."/>
            <person name="Sanchez J."/>
            <person name="Ferrer M."/>
        </authorList>
    </citation>
    <scope>NUCLEOTIDE SEQUENCE</scope>
</reference>
<proteinExistence type="predicted"/>